<feature type="compositionally biased region" description="Basic and acidic residues" evidence="1">
    <location>
        <begin position="193"/>
        <end position="205"/>
    </location>
</feature>
<protein>
    <submittedName>
        <fullName evidence="2">Uncharacterized protein</fullName>
    </submittedName>
</protein>
<keyword evidence="3" id="KW-1185">Reference proteome</keyword>
<dbReference type="RefSeq" id="WP_005552118.1">
    <property type="nucleotide sequence ID" value="NZ_JAMDNA010000090.1"/>
</dbReference>
<dbReference type="EMBL" id="JAMDNP010000039">
    <property type="protein sequence ID" value="MCY9762631.1"/>
    <property type="molecule type" value="Genomic_DNA"/>
</dbReference>
<evidence type="ECO:0000256" key="1">
    <source>
        <dbReference type="SAM" id="MobiDB-lite"/>
    </source>
</evidence>
<dbReference type="Proteomes" id="UP001527181">
    <property type="component" value="Unassembled WGS sequence"/>
</dbReference>
<sequence>MKHDIFEMINTIDRLNHNLTPTLTRLLEQQNRLRESFRPATSALATAMEANYLAASRFSDALLPVAKEWEAVADFIREQDYSHLFISDSLSSKLMDLIESVETEVPGAKEEIFRKADINGVSIQANEIDFQKFYRILAVVLPLLFAIMSHHDAVASSEQSRQQHQEITNQFDKKFQELFELIKSVASNPKPDQSSETKIPEEHSYPSKNPCSTGRIDD</sequence>
<name>A0ABT4H0X8_PAEAL</name>
<evidence type="ECO:0000313" key="3">
    <source>
        <dbReference type="Proteomes" id="UP001527181"/>
    </source>
</evidence>
<organism evidence="2 3">
    <name type="scientific">Paenibacillus alvei</name>
    <name type="common">Bacillus alvei</name>
    <dbReference type="NCBI Taxonomy" id="44250"/>
    <lineage>
        <taxon>Bacteria</taxon>
        <taxon>Bacillati</taxon>
        <taxon>Bacillota</taxon>
        <taxon>Bacilli</taxon>
        <taxon>Bacillales</taxon>
        <taxon>Paenibacillaceae</taxon>
        <taxon>Paenibacillus</taxon>
    </lineage>
</organism>
<dbReference type="GeneID" id="94489086"/>
<evidence type="ECO:0000313" key="2">
    <source>
        <dbReference type="EMBL" id="MCY9762631.1"/>
    </source>
</evidence>
<reference evidence="2 3" key="1">
    <citation type="submission" date="2022-05" db="EMBL/GenBank/DDBJ databases">
        <title>Genome Sequencing of Bee-Associated Microbes.</title>
        <authorList>
            <person name="Dunlap C."/>
        </authorList>
    </citation>
    <scope>NUCLEOTIDE SEQUENCE [LARGE SCALE GENOMIC DNA]</scope>
    <source>
        <strain evidence="2 3">NRRL B-04010</strain>
    </source>
</reference>
<gene>
    <name evidence="2" type="ORF">M5X12_19025</name>
</gene>
<accession>A0ABT4H0X8</accession>
<feature type="region of interest" description="Disordered" evidence="1">
    <location>
        <begin position="184"/>
        <end position="218"/>
    </location>
</feature>
<comment type="caution">
    <text evidence="2">The sequence shown here is derived from an EMBL/GenBank/DDBJ whole genome shotgun (WGS) entry which is preliminary data.</text>
</comment>
<proteinExistence type="predicted"/>